<proteinExistence type="inferred from homology"/>
<sequence length="403" mass="46091">MIVSSLLDTDLYKFSMMQVVLHQYPAAQVEYRFKCRNPGIDLVPYIDEIRDELHALCGLRFTEQELEYLRTWRFFKSDFIDFLGLFQLNAKYVDIAPSPRQNGEIEIRICGPWLHTILFEVPLLAIVNEVYFRNTNAQLDLAEGRRRLADKITLLRDAPGYAECRIADYGTRRRFSRQWHKEVVTTLHAGLRDQLAGTSNVWLARQLGLRPLGTLAHEYLQAHQALGPRLRDSQVAALEAWAKEYRGDLGIALSDVYGLSAFLRDFDMYFCKLFDGTRHDSGDPFAWGERVLAHYQANRVDPRSKILVFSDGLDIAKVMKLYQHFRGRCLLAFGVGTNLTNDVGPTPLNIVIKMVRCNGQPVAKLSDSPGKNMCEDEAYIAYLRQVFDIPVLVGEGDQAYRET</sequence>
<comment type="PTM">
    <text evidence="7 8">Transiently phosphorylated on a His residue during the reaction cycle. Phosphorylation strongly increases the affinity for substrates and increases the rate of nicotinate D-ribonucleotide production. Dephosphorylation regenerates the low-affinity form of the enzyme, leading to product release.</text>
</comment>
<evidence type="ECO:0000256" key="8">
    <source>
        <dbReference type="RuleBase" id="RU003838"/>
    </source>
</evidence>
<dbReference type="InterPro" id="IPR007229">
    <property type="entry name" value="Nic_PRibTrfase-Fam"/>
</dbReference>
<dbReference type="EC" id="6.3.4.21" evidence="3 7"/>
<feature type="modified residue" description="Phosphohistidine; by autocatalysis" evidence="7">
    <location>
        <position position="217"/>
    </location>
</feature>
<dbReference type="NCBIfam" id="TIGR01514">
    <property type="entry name" value="NAPRTase"/>
    <property type="match status" value="1"/>
</dbReference>
<dbReference type="SUPFAM" id="SSF51690">
    <property type="entry name" value="Nicotinate/Quinolinate PRTase C-terminal domain-like"/>
    <property type="match status" value="1"/>
</dbReference>
<evidence type="ECO:0000259" key="9">
    <source>
        <dbReference type="Pfam" id="PF04095"/>
    </source>
</evidence>
<comment type="pathway">
    <text evidence="1 7 8">Cofactor biosynthesis; NAD(+) biosynthesis; nicotinate D-ribonucleotide from nicotinate: step 1/1.</text>
</comment>
<keyword evidence="5 7" id="KW-0436">Ligase</keyword>
<name>A0ABW8JID4_9GAMM</name>
<comment type="function">
    <text evidence="7 8">Catalyzes the synthesis of beta-nicotinate D-ribonucleotide from nicotinate and 5-phospho-D-ribose 1-phosphate at the expense of ATP.</text>
</comment>
<accession>A0ABW8JID4</accession>
<dbReference type="SUPFAM" id="SSF54675">
    <property type="entry name" value="Nicotinate/Quinolinate PRTase N-terminal domain-like"/>
    <property type="match status" value="1"/>
</dbReference>
<evidence type="ECO:0000256" key="2">
    <source>
        <dbReference type="ARBA" id="ARBA00010897"/>
    </source>
</evidence>
<dbReference type="Gene3D" id="3.20.140.10">
    <property type="entry name" value="nicotinate phosphoribosyltransferase"/>
    <property type="match status" value="1"/>
</dbReference>
<feature type="domain" description="Nicotinate phosphoribosyltransferase N-terminal" evidence="10">
    <location>
        <begin position="7"/>
        <end position="128"/>
    </location>
</feature>
<comment type="catalytic activity">
    <reaction evidence="7 8">
        <text>5-phospho-alpha-D-ribose 1-diphosphate + nicotinate + ATP + H2O = nicotinate beta-D-ribonucleotide + ADP + phosphate + diphosphate</text>
        <dbReference type="Rhea" id="RHEA:36163"/>
        <dbReference type="ChEBI" id="CHEBI:15377"/>
        <dbReference type="ChEBI" id="CHEBI:30616"/>
        <dbReference type="ChEBI" id="CHEBI:32544"/>
        <dbReference type="ChEBI" id="CHEBI:33019"/>
        <dbReference type="ChEBI" id="CHEBI:43474"/>
        <dbReference type="ChEBI" id="CHEBI:57502"/>
        <dbReference type="ChEBI" id="CHEBI:58017"/>
        <dbReference type="ChEBI" id="CHEBI:456216"/>
        <dbReference type="EC" id="6.3.4.21"/>
    </reaction>
</comment>
<protein>
    <recommendedName>
        <fullName evidence="3 7">Nicotinate phosphoribosyltransferase</fullName>
        <shortName evidence="7">NAPRTase</shortName>
        <ecNumber evidence="3 7">6.3.4.21</ecNumber>
    </recommendedName>
</protein>
<keyword evidence="11" id="KW-0808">Transferase</keyword>
<evidence type="ECO:0000256" key="5">
    <source>
        <dbReference type="ARBA" id="ARBA00022598"/>
    </source>
</evidence>
<keyword evidence="4 7" id="KW-0597">Phosphoprotein</keyword>
<dbReference type="PIRSF" id="PIRSF000484">
    <property type="entry name" value="NAPRT"/>
    <property type="match status" value="1"/>
</dbReference>
<dbReference type="PANTHER" id="PTHR11098:SF1">
    <property type="entry name" value="NICOTINATE PHOSPHORIBOSYLTRANSFERASE"/>
    <property type="match status" value="1"/>
</dbReference>
<dbReference type="PANTHER" id="PTHR11098">
    <property type="entry name" value="NICOTINATE PHOSPHORIBOSYLTRANSFERASE"/>
    <property type="match status" value="1"/>
</dbReference>
<evidence type="ECO:0000256" key="6">
    <source>
        <dbReference type="ARBA" id="ARBA00022642"/>
    </source>
</evidence>
<dbReference type="GO" id="GO:0004516">
    <property type="term" value="F:nicotinate phosphoribosyltransferase activity"/>
    <property type="evidence" value="ECO:0007669"/>
    <property type="project" value="UniProtKB-EC"/>
</dbReference>
<evidence type="ECO:0000313" key="12">
    <source>
        <dbReference type="Proteomes" id="UP001620461"/>
    </source>
</evidence>
<keyword evidence="11" id="KW-0328">Glycosyltransferase</keyword>
<reference evidence="11 12" key="1">
    <citation type="submission" date="2020-10" db="EMBL/GenBank/DDBJ databases">
        <title>Phylogeny of dyella-like bacteria.</title>
        <authorList>
            <person name="Fu J."/>
        </authorList>
    </citation>
    <scope>NUCLEOTIDE SEQUENCE [LARGE SCALE GENOMIC DNA]</scope>
    <source>
        <strain evidence="11 12">JP1</strain>
    </source>
</reference>
<evidence type="ECO:0000256" key="1">
    <source>
        <dbReference type="ARBA" id="ARBA00004952"/>
    </source>
</evidence>
<evidence type="ECO:0000259" key="10">
    <source>
        <dbReference type="Pfam" id="PF17767"/>
    </source>
</evidence>
<dbReference type="RefSeq" id="WP_404547349.1">
    <property type="nucleotide sequence ID" value="NZ_JADIKJ010000011.1"/>
</dbReference>
<dbReference type="Proteomes" id="UP001620461">
    <property type="component" value="Unassembled WGS sequence"/>
</dbReference>
<organism evidence="11 12">
    <name type="scientific">Dyella jejuensis</name>
    <dbReference type="NCBI Taxonomy" id="1432009"/>
    <lineage>
        <taxon>Bacteria</taxon>
        <taxon>Pseudomonadati</taxon>
        <taxon>Pseudomonadota</taxon>
        <taxon>Gammaproteobacteria</taxon>
        <taxon>Lysobacterales</taxon>
        <taxon>Rhodanobacteraceae</taxon>
        <taxon>Dyella</taxon>
    </lineage>
</organism>
<dbReference type="CDD" id="cd01401">
    <property type="entry name" value="PncB_like"/>
    <property type="match status" value="1"/>
</dbReference>
<dbReference type="NCBIfam" id="NF003704">
    <property type="entry name" value="PRK05321.1"/>
    <property type="match status" value="1"/>
</dbReference>
<evidence type="ECO:0000256" key="4">
    <source>
        <dbReference type="ARBA" id="ARBA00022553"/>
    </source>
</evidence>
<keyword evidence="6 7" id="KW-0662">Pyridine nucleotide biosynthesis</keyword>
<dbReference type="InterPro" id="IPR006406">
    <property type="entry name" value="Nic_PRibTrfase"/>
</dbReference>
<evidence type="ECO:0000313" key="11">
    <source>
        <dbReference type="EMBL" id="MFK2900838.1"/>
    </source>
</evidence>
<dbReference type="Pfam" id="PF04095">
    <property type="entry name" value="NAPRTase"/>
    <property type="match status" value="1"/>
</dbReference>
<dbReference type="InterPro" id="IPR041525">
    <property type="entry name" value="N/Namide_PRibTrfase"/>
</dbReference>
<dbReference type="InterPro" id="IPR036068">
    <property type="entry name" value="Nicotinate_pribotase-like_C"/>
</dbReference>
<gene>
    <name evidence="7 11" type="primary">pncB</name>
    <name evidence="11" type="ORF">ISP15_10875</name>
</gene>
<comment type="similarity">
    <text evidence="2 7 8">Belongs to the NAPRTase family.</text>
</comment>
<dbReference type="Pfam" id="PF17767">
    <property type="entry name" value="NAPRTase_N"/>
    <property type="match status" value="1"/>
</dbReference>
<evidence type="ECO:0000256" key="7">
    <source>
        <dbReference type="HAMAP-Rule" id="MF_00570"/>
    </source>
</evidence>
<dbReference type="InterPro" id="IPR040727">
    <property type="entry name" value="NAPRTase_N"/>
</dbReference>
<comment type="caution">
    <text evidence="11">The sequence shown here is derived from an EMBL/GenBank/DDBJ whole genome shotgun (WGS) entry which is preliminary data.</text>
</comment>
<keyword evidence="12" id="KW-1185">Reference proteome</keyword>
<dbReference type="HAMAP" id="MF_00570">
    <property type="entry name" value="NAPRTase"/>
    <property type="match status" value="1"/>
</dbReference>
<dbReference type="GO" id="GO:0016757">
    <property type="term" value="F:glycosyltransferase activity"/>
    <property type="evidence" value="ECO:0007669"/>
    <property type="project" value="UniProtKB-KW"/>
</dbReference>
<evidence type="ECO:0000256" key="3">
    <source>
        <dbReference type="ARBA" id="ARBA00013236"/>
    </source>
</evidence>
<feature type="domain" description="Nicotinate/nicotinamide phosphoribosyltransferase" evidence="9">
    <location>
        <begin position="164"/>
        <end position="390"/>
    </location>
</feature>
<dbReference type="EMBL" id="JADIKJ010000011">
    <property type="protein sequence ID" value="MFK2900838.1"/>
    <property type="molecule type" value="Genomic_DNA"/>
</dbReference>